<organism evidence="2 3">
    <name type="scientific">Sphingobium phage Lacusarx</name>
    <dbReference type="NCBI Taxonomy" id="1980139"/>
    <lineage>
        <taxon>Viruses</taxon>
        <taxon>Duplodnaviria</taxon>
        <taxon>Heunggongvirae</taxon>
        <taxon>Uroviricota</taxon>
        <taxon>Caudoviricetes</taxon>
        <taxon>Lacusarxvirus</taxon>
        <taxon>Lacusarxvirus lacusarx</taxon>
    </lineage>
</organism>
<keyword evidence="1" id="KW-0175">Coiled coil</keyword>
<name>A0A1W6DXA7_9CAUD</name>
<feature type="coiled-coil region" evidence="1">
    <location>
        <begin position="16"/>
        <end position="50"/>
    </location>
</feature>
<evidence type="ECO:0000313" key="2">
    <source>
        <dbReference type="EMBL" id="ARK07544.1"/>
    </source>
</evidence>
<keyword evidence="3" id="KW-1185">Reference proteome</keyword>
<proteinExistence type="predicted"/>
<protein>
    <submittedName>
        <fullName evidence="2">Uncharacterized protein</fullName>
    </submittedName>
</protein>
<gene>
    <name evidence="2" type="ORF">LAV_00169</name>
</gene>
<evidence type="ECO:0000256" key="1">
    <source>
        <dbReference type="SAM" id="Coils"/>
    </source>
</evidence>
<reference evidence="2 3" key="1">
    <citation type="submission" date="2017-02" db="EMBL/GenBank/DDBJ databases">
        <title>The first characterized phage against a member of the ecologically important #sphingomonads reveals high dissimilarity against all other known phages.</title>
        <authorList>
            <person name="Nielsen T.K."/>
            <person name="Carstens A.B."/>
            <person name="Kot W."/>
            <person name="Lametsch R."/>
            <person name="Neve H."/>
            <person name="Hansen L.H."/>
        </authorList>
    </citation>
    <scope>NUCLEOTIDE SEQUENCE [LARGE SCALE GENOMIC DNA]</scope>
</reference>
<evidence type="ECO:0000313" key="3">
    <source>
        <dbReference type="Proteomes" id="UP000223906"/>
    </source>
</evidence>
<sequence length="70" mass="7879">MVDCTSPSRRELIRVRDSLLSEADAKLRNADELDKRMKQWEGDAARHRLDAGIKRDAAAQLSAFIDGLPK</sequence>
<dbReference type="EMBL" id="KY629563">
    <property type="protein sequence ID" value="ARK07544.1"/>
    <property type="molecule type" value="Genomic_DNA"/>
</dbReference>
<accession>A0A1W6DXA7</accession>
<dbReference type="Proteomes" id="UP000223906">
    <property type="component" value="Segment"/>
</dbReference>